<evidence type="ECO:0000313" key="2">
    <source>
        <dbReference type="Proteomes" id="UP001176940"/>
    </source>
</evidence>
<gene>
    <name evidence="1" type="ORF">RIMI_LOCUS3237179</name>
</gene>
<reference evidence="1" key="1">
    <citation type="submission" date="2023-07" db="EMBL/GenBank/DDBJ databases">
        <authorList>
            <person name="Stuckert A."/>
        </authorList>
    </citation>
    <scope>NUCLEOTIDE SEQUENCE</scope>
</reference>
<proteinExistence type="predicted"/>
<organism evidence="1 2">
    <name type="scientific">Ranitomeya imitator</name>
    <name type="common">mimic poison frog</name>
    <dbReference type="NCBI Taxonomy" id="111125"/>
    <lineage>
        <taxon>Eukaryota</taxon>
        <taxon>Metazoa</taxon>
        <taxon>Chordata</taxon>
        <taxon>Craniata</taxon>
        <taxon>Vertebrata</taxon>
        <taxon>Euteleostomi</taxon>
        <taxon>Amphibia</taxon>
        <taxon>Batrachia</taxon>
        <taxon>Anura</taxon>
        <taxon>Neobatrachia</taxon>
        <taxon>Hyloidea</taxon>
        <taxon>Dendrobatidae</taxon>
        <taxon>Dendrobatinae</taxon>
        <taxon>Ranitomeya</taxon>
    </lineage>
</organism>
<dbReference type="EMBL" id="CAUEEQ010004781">
    <property type="protein sequence ID" value="CAJ0928074.1"/>
    <property type="molecule type" value="Genomic_DNA"/>
</dbReference>
<dbReference type="Gene3D" id="3.80.10.10">
    <property type="entry name" value="Ribonuclease Inhibitor"/>
    <property type="match status" value="1"/>
</dbReference>
<protein>
    <submittedName>
        <fullName evidence="1">Uncharacterized protein</fullName>
    </submittedName>
</protein>
<comment type="caution">
    <text evidence="1">The sequence shown here is derived from an EMBL/GenBank/DDBJ whole genome shotgun (WGS) entry which is preliminary data.</text>
</comment>
<dbReference type="InterPro" id="IPR032675">
    <property type="entry name" value="LRR_dom_sf"/>
</dbReference>
<dbReference type="Proteomes" id="UP001176940">
    <property type="component" value="Unassembled WGS sequence"/>
</dbReference>
<sequence>MHPKKGHERKCVVESEPRSHGYIRGLSTALQNAVDKPDVVTEDLIRRRAEHNNCEIFSLEEISLHQQDLERIEHLDKWCRELKILYLQNNLIPRIGICVL</sequence>
<accession>A0ABN9KZJ9</accession>
<keyword evidence="2" id="KW-1185">Reference proteome</keyword>
<evidence type="ECO:0000313" key="1">
    <source>
        <dbReference type="EMBL" id="CAJ0928074.1"/>
    </source>
</evidence>
<name>A0ABN9KZJ9_9NEOB</name>